<evidence type="ECO:0000313" key="4">
    <source>
        <dbReference type="Proteomes" id="UP001182991"/>
    </source>
</evidence>
<feature type="domain" description="Glycosyl transferase family 1" evidence="2">
    <location>
        <begin position="195"/>
        <end position="346"/>
    </location>
</feature>
<dbReference type="EMBL" id="JAVRBG010000017">
    <property type="protein sequence ID" value="MDT0295727.1"/>
    <property type="molecule type" value="Genomic_DNA"/>
</dbReference>
<proteinExistence type="predicted"/>
<keyword evidence="4" id="KW-1185">Reference proteome</keyword>
<comment type="caution">
    <text evidence="3">The sequence shown here is derived from an EMBL/GenBank/DDBJ whole genome shotgun (WGS) entry which is preliminary data.</text>
</comment>
<evidence type="ECO:0000259" key="2">
    <source>
        <dbReference type="Pfam" id="PF00534"/>
    </source>
</evidence>
<dbReference type="Proteomes" id="UP001182991">
    <property type="component" value="Unassembled WGS sequence"/>
</dbReference>
<keyword evidence="1" id="KW-0808">Transferase</keyword>
<evidence type="ECO:0000256" key="1">
    <source>
        <dbReference type="ARBA" id="ARBA00022679"/>
    </source>
</evidence>
<dbReference type="PANTHER" id="PTHR46401:SF2">
    <property type="entry name" value="GLYCOSYLTRANSFERASE WBBK-RELATED"/>
    <property type="match status" value="1"/>
</dbReference>
<accession>A0ABU2KLY0</accession>
<dbReference type="SUPFAM" id="SSF53756">
    <property type="entry name" value="UDP-Glycosyltransferase/glycogen phosphorylase"/>
    <property type="match status" value="1"/>
</dbReference>
<protein>
    <submittedName>
        <fullName evidence="3">Glycosyltransferase</fullName>
    </submittedName>
</protein>
<dbReference type="Gene3D" id="3.40.50.2000">
    <property type="entry name" value="Glycogen Phosphorylase B"/>
    <property type="match status" value="1"/>
</dbReference>
<dbReference type="PANTHER" id="PTHR46401">
    <property type="entry name" value="GLYCOSYLTRANSFERASE WBBK-RELATED"/>
    <property type="match status" value="1"/>
</dbReference>
<sequence length="375" mass="42807">MKLAIISHTQHFRNKNGEIVGWGPTISEVNHLAKDFEKIYHVAFLHEMDAPPSSLPYLAANVEFVALPPSGGRTVKDKFTVVSNLPKTLKIIAEVLKKVDAFQFRAPVGMGIYIIPYLGRFSNKKGWFKYAGNWNQQNAPLGYALQRKLLKNQNRIVTINGAWPNQPKHCLTFANPCLTLPEREEGLQVMKAKNYQAKFTFCFVGRLEDEKGVQRILDAFSAIDCEKYVEQIHFIGNGEKREKYEKQVRTTHLPASFHGFLNRDEVFKIYKKSSFLLLPSTASEGFPKVIAEAMNYGCIPIVSNVSSIGQYINSQNGYSIDPPNAETLKNTLLKIFKEDNQEILKEKAIQAYKVAHDFTFENYRKRIQLEILKRE</sequence>
<reference evidence="4" key="1">
    <citation type="submission" date="2023-07" db="EMBL/GenBank/DDBJ databases">
        <title>Isolating and identifying novel microbial strains from the Mariana Trench.</title>
        <authorList>
            <person name="Fu H."/>
        </authorList>
    </citation>
    <scope>NUCLEOTIDE SEQUENCE [LARGE SCALE GENOMIC DNA]</scope>
    <source>
        <strain evidence="4">T-y2</strain>
    </source>
</reference>
<dbReference type="InterPro" id="IPR001296">
    <property type="entry name" value="Glyco_trans_1"/>
</dbReference>
<name>A0ABU2KLY0_9FLAO</name>
<gene>
    <name evidence="3" type="ORF">RLT85_13930</name>
</gene>
<organism evidence="3 4">
    <name type="scientific">Mesonia ostreae</name>
    <dbReference type="NCBI Taxonomy" id="861110"/>
    <lineage>
        <taxon>Bacteria</taxon>
        <taxon>Pseudomonadati</taxon>
        <taxon>Bacteroidota</taxon>
        <taxon>Flavobacteriia</taxon>
        <taxon>Flavobacteriales</taxon>
        <taxon>Flavobacteriaceae</taxon>
        <taxon>Mesonia</taxon>
    </lineage>
</organism>
<dbReference type="RefSeq" id="WP_311402654.1">
    <property type="nucleotide sequence ID" value="NZ_JAVRBG010000017.1"/>
</dbReference>
<evidence type="ECO:0000313" key="3">
    <source>
        <dbReference type="EMBL" id="MDT0295727.1"/>
    </source>
</evidence>
<dbReference type="Pfam" id="PF00534">
    <property type="entry name" value="Glycos_transf_1"/>
    <property type="match status" value="1"/>
</dbReference>